<organism evidence="2 3">
    <name type="scientific">Hermanssonia centrifuga</name>
    <dbReference type="NCBI Taxonomy" id="98765"/>
    <lineage>
        <taxon>Eukaryota</taxon>
        <taxon>Fungi</taxon>
        <taxon>Dikarya</taxon>
        <taxon>Basidiomycota</taxon>
        <taxon>Agaricomycotina</taxon>
        <taxon>Agaricomycetes</taxon>
        <taxon>Polyporales</taxon>
        <taxon>Meruliaceae</taxon>
        <taxon>Hermanssonia</taxon>
    </lineage>
</organism>
<keyword evidence="1" id="KW-0732">Signal</keyword>
<feature type="signal peptide" evidence="1">
    <location>
        <begin position="1"/>
        <end position="19"/>
    </location>
</feature>
<dbReference type="AlphaFoldDB" id="A0A2R6RLS3"/>
<comment type="caution">
    <text evidence="2">The sequence shown here is derived from an EMBL/GenBank/DDBJ whole genome shotgun (WGS) entry which is preliminary data.</text>
</comment>
<gene>
    <name evidence="2" type="ORF">PHLCEN_2v2484</name>
</gene>
<dbReference type="OrthoDB" id="2795185at2759"/>
<evidence type="ECO:0000313" key="3">
    <source>
        <dbReference type="Proteomes" id="UP000186601"/>
    </source>
</evidence>
<dbReference type="EMBL" id="MLYV02000230">
    <property type="protein sequence ID" value="PSS30959.1"/>
    <property type="molecule type" value="Genomic_DNA"/>
</dbReference>
<proteinExistence type="predicted"/>
<name>A0A2R6RLS3_9APHY</name>
<sequence length="250" mass="26750">MRWFAILQFIFIAASPVVSVPSSYDTSLHFLDKRDAVCGSDFRSLVDFSSCLPNQVAFTSTPPAVTKEVLPDTESSSVPPDSQCDHTVELQVLDFVAKAAKLCDVLTAMANVGHSKQTLLQPASETISGLQNLNFLDKTVNNNKRVVVQRALKGNKQTSQPKDLAVGNYLALVKADSQKVASSLDANIATIITTAQTVLKGLPDGTTSKTGRKDKAAANKAALSSALEEYDKTKTVTAAWNNILAEAPHS</sequence>
<dbReference type="Proteomes" id="UP000186601">
    <property type="component" value="Unassembled WGS sequence"/>
</dbReference>
<feature type="chain" id="PRO_5015354308" evidence="1">
    <location>
        <begin position="20"/>
        <end position="250"/>
    </location>
</feature>
<reference evidence="2 3" key="1">
    <citation type="submission" date="2018-02" db="EMBL/GenBank/DDBJ databases">
        <title>Genome sequence of the basidiomycete white-rot fungus Phlebia centrifuga.</title>
        <authorList>
            <person name="Granchi Z."/>
            <person name="Peng M."/>
            <person name="de Vries R.P."/>
            <person name="Hilden K."/>
            <person name="Makela M.R."/>
            <person name="Grigoriev I."/>
            <person name="Riley R."/>
        </authorList>
    </citation>
    <scope>NUCLEOTIDE SEQUENCE [LARGE SCALE GENOMIC DNA]</scope>
    <source>
        <strain evidence="2 3">FBCC195</strain>
    </source>
</reference>
<protein>
    <submittedName>
        <fullName evidence="2">Uncharacterized protein</fullName>
    </submittedName>
</protein>
<keyword evidence="3" id="KW-1185">Reference proteome</keyword>
<evidence type="ECO:0000256" key="1">
    <source>
        <dbReference type="SAM" id="SignalP"/>
    </source>
</evidence>
<evidence type="ECO:0000313" key="2">
    <source>
        <dbReference type="EMBL" id="PSS30959.1"/>
    </source>
</evidence>
<accession>A0A2R6RLS3</accession>